<proteinExistence type="predicted"/>
<gene>
    <name evidence="2" type="ORF">M768_03240</name>
</gene>
<keyword evidence="1" id="KW-0472">Membrane</keyword>
<name>A0A0M0FCT7_CELCE</name>
<protein>
    <submittedName>
        <fullName evidence="2">Uncharacterized protein</fullName>
    </submittedName>
</protein>
<evidence type="ECO:0000256" key="1">
    <source>
        <dbReference type="SAM" id="Phobius"/>
    </source>
</evidence>
<sequence length="116" mass="12474">MWTILVLCAFLALLVAAVWPAVQRRGAPGRRSRTVLAATTAVLVLVLMLVTVAPRDVTDDGQRYTCIEEPLGGLNPLSSDATDACVQANWTVIAVVLLGCAVLVALEHLVLRRRAR</sequence>
<feature type="transmembrane region" description="Helical" evidence="1">
    <location>
        <begin position="36"/>
        <end position="53"/>
    </location>
</feature>
<dbReference type="AlphaFoldDB" id="A0A0M0FCT7"/>
<feature type="transmembrane region" description="Helical" evidence="1">
    <location>
        <begin position="90"/>
        <end position="111"/>
    </location>
</feature>
<comment type="caution">
    <text evidence="2">The sequence shown here is derived from an EMBL/GenBank/DDBJ whole genome shotgun (WGS) entry which is preliminary data.</text>
</comment>
<keyword evidence="1" id="KW-0812">Transmembrane</keyword>
<dbReference type="EMBL" id="ATNL01000006">
    <property type="protein sequence ID" value="KON74966.1"/>
    <property type="molecule type" value="Genomic_DNA"/>
</dbReference>
<accession>A0A0M0FCT7</accession>
<evidence type="ECO:0000313" key="2">
    <source>
        <dbReference type="EMBL" id="KON74966.1"/>
    </source>
</evidence>
<keyword evidence="3" id="KW-1185">Reference proteome</keyword>
<dbReference type="RefSeq" id="WP_053369428.1">
    <property type="nucleotide sequence ID" value="NZ_KQ435288.1"/>
</dbReference>
<dbReference type="PATRIC" id="fig|1350482.3.peg.630"/>
<organism evidence="2 3">
    <name type="scientific">Cellulosimicrobium cellulans F16</name>
    <dbReference type="NCBI Taxonomy" id="1350482"/>
    <lineage>
        <taxon>Bacteria</taxon>
        <taxon>Bacillati</taxon>
        <taxon>Actinomycetota</taxon>
        <taxon>Actinomycetes</taxon>
        <taxon>Micrococcales</taxon>
        <taxon>Promicromonosporaceae</taxon>
        <taxon>Cellulosimicrobium</taxon>
    </lineage>
</organism>
<dbReference type="Proteomes" id="UP000037387">
    <property type="component" value="Unassembled WGS sequence"/>
</dbReference>
<keyword evidence="1" id="KW-1133">Transmembrane helix</keyword>
<evidence type="ECO:0000313" key="3">
    <source>
        <dbReference type="Proteomes" id="UP000037387"/>
    </source>
</evidence>
<reference evidence="2 3" key="1">
    <citation type="journal article" date="2015" name="Sci. Rep.">
        <title>Functional and structural properties of a novel cellulosome-like multienzyme complex: efficient glycoside hydrolysis of water-insoluble 7-xylosyl-10-deacetylpaclitaxel.</title>
        <authorList>
            <person name="Dou T.Y."/>
            <person name="Luan H.W."/>
            <person name="Ge G.B."/>
            <person name="Dong M.M."/>
            <person name="Zou H.F."/>
            <person name="He Y.Q."/>
            <person name="Cui P."/>
            <person name="Wang J.Y."/>
            <person name="Hao D.C."/>
            <person name="Yang S.L."/>
            <person name="Yang L."/>
        </authorList>
    </citation>
    <scope>NUCLEOTIDE SEQUENCE [LARGE SCALE GENOMIC DNA]</scope>
    <source>
        <strain evidence="2 3">F16</strain>
    </source>
</reference>